<proteinExistence type="inferred from homology"/>
<keyword evidence="2" id="KW-0963">Cytoplasm</keyword>
<dbReference type="PANTHER" id="PTHR10540:SF8">
    <property type="entry name" value="COP9 SIGNALOSOME COMPLEX SUBUNIT 6"/>
    <property type="match status" value="1"/>
</dbReference>
<feature type="compositionally biased region" description="Polar residues" evidence="3">
    <location>
        <begin position="231"/>
        <end position="241"/>
    </location>
</feature>
<feature type="compositionally biased region" description="Basic and acidic residues" evidence="3">
    <location>
        <begin position="242"/>
        <end position="253"/>
    </location>
</feature>
<comment type="similarity">
    <text evidence="1 2">Belongs to the peptidase M67A family. CSN6 subfamily.</text>
</comment>
<dbReference type="RefSeq" id="XP_022510378.1">
    <property type="nucleotide sequence ID" value="XM_022657365.1"/>
</dbReference>
<name>A0A177F3M4_9EURO</name>
<dbReference type="PANTHER" id="PTHR10540">
    <property type="entry name" value="EUKARYOTIC TRANSLATION INITIATION FACTOR 3 SUBUNIT F-RELATED"/>
    <property type="match status" value="1"/>
</dbReference>
<gene>
    <name evidence="4" type="ORF">AYO21_07409</name>
</gene>
<comment type="caution">
    <text evidence="4">The sequence shown here is derived from an EMBL/GenBank/DDBJ whole genome shotgun (WGS) entry which is preliminary data.</text>
</comment>
<organism evidence="4 5">
    <name type="scientific">Fonsecaea monophora</name>
    <dbReference type="NCBI Taxonomy" id="254056"/>
    <lineage>
        <taxon>Eukaryota</taxon>
        <taxon>Fungi</taxon>
        <taxon>Dikarya</taxon>
        <taxon>Ascomycota</taxon>
        <taxon>Pezizomycotina</taxon>
        <taxon>Eurotiomycetes</taxon>
        <taxon>Chaetothyriomycetidae</taxon>
        <taxon>Chaetothyriales</taxon>
        <taxon>Herpotrichiellaceae</taxon>
        <taxon>Fonsecaea</taxon>
    </lineage>
</organism>
<comment type="subcellular location">
    <subcellularLocation>
        <location evidence="2">Cytoplasm</location>
    </subcellularLocation>
    <subcellularLocation>
        <location evidence="2">Nucleus</location>
    </subcellularLocation>
</comment>
<dbReference type="GeneID" id="34602564"/>
<dbReference type="EMBL" id="LVKK01000056">
    <property type="protein sequence ID" value="OAG38426.1"/>
    <property type="molecule type" value="Genomic_DNA"/>
</dbReference>
<accession>A0A177F3M4</accession>
<dbReference type="OrthoDB" id="1378at2759"/>
<feature type="compositionally biased region" description="Polar residues" evidence="3">
    <location>
        <begin position="309"/>
        <end position="332"/>
    </location>
</feature>
<keyword evidence="2" id="KW-0539">Nucleus</keyword>
<dbReference type="GO" id="GO:0000338">
    <property type="term" value="P:protein deneddylation"/>
    <property type="evidence" value="ECO:0007669"/>
    <property type="project" value="InterPro"/>
</dbReference>
<evidence type="ECO:0000313" key="5">
    <source>
        <dbReference type="Proteomes" id="UP000077002"/>
    </source>
</evidence>
<dbReference type="Proteomes" id="UP000077002">
    <property type="component" value="Unassembled WGS sequence"/>
</dbReference>
<dbReference type="CDD" id="cd08063">
    <property type="entry name" value="MPN_CSN6"/>
    <property type="match status" value="1"/>
</dbReference>
<keyword evidence="5" id="KW-1185">Reference proteome</keyword>
<dbReference type="InterPro" id="IPR033859">
    <property type="entry name" value="MPN_CSN6"/>
</dbReference>
<feature type="region of interest" description="Disordered" evidence="3">
    <location>
        <begin position="160"/>
        <end position="191"/>
    </location>
</feature>
<evidence type="ECO:0000256" key="3">
    <source>
        <dbReference type="SAM" id="MobiDB-lite"/>
    </source>
</evidence>
<evidence type="ECO:0000313" key="4">
    <source>
        <dbReference type="EMBL" id="OAG38426.1"/>
    </source>
</evidence>
<dbReference type="GO" id="GO:0005737">
    <property type="term" value="C:cytoplasm"/>
    <property type="evidence" value="ECO:0007669"/>
    <property type="project" value="UniProtKB-SubCell"/>
</dbReference>
<feature type="region of interest" description="Disordered" evidence="3">
    <location>
        <begin position="223"/>
        <end position="279"/>
    </location>
</feature>
<feature type="compositionally biased region" description="Basic and acidic residues" evidence="3">
    <location>
        <begin position="162"/>
        <end position="172"/>
    </location>
</feature>
<dbReference type="AlphaFoldDB" id="A0A177F3M4"/>
<feature type="compositionally biased region" description="Gly residues" evidence="3">
    <location>
        <begin position="416"/>
        <end position="432"/>
    </location>
</feature>
<evidence type="ECO:0000256" key="1">
    <source>
        <dbReference type="ARBA" id="ARBA00010893"/>
    </source>
</evidence>
<sequence length="463" mass="49175">MAEPSDNPLLSSKPSESDLTVSLHPLVLLTISDQVTRHSLRKQTGPVAGGLLGQHKGREITVEHAFPAVLVRSPEGQWQFDIAWLDSRIQQYVAVHKSPALVFVGWFTLCSPEGPMPEFVPLQEQATNCCNDNAILLALHPEAIQSGDSGEGKLPITIYESVDEREQPRDDGTMQTDGEEGSMQIDRDEPSGIKFRQIPYTIETDETEMIAIDYVAKGAGGATAIDDAPSEQPTPKSSELPQTDRKGKKRADPQPDTPDMLETDSAEEPLKTLNPEEEDQIANITTRLNGVKMLQSRLQLLSSFIQSLPPSYVSAPSTDTESLRLTPTTPDPSQLPHLRNIQALLTRLSLLTPPTEPSQEHPLTSASLAQSNDVSLVSLLALLGQDIQALSELGRKAVTVEANKSSPKGKHQASGGAKGAGAGGGGTGGATGPGAQSGLTSMDESDLFPGFGGVSSAGASAMV</sequence>
<evidence type="ECO:0000256" key="2">
    <source>
        <dbReference type="RuleBase" id="RU367006"/>
    </source>
</evidence>
<dbReference type="GO" id="GO:0008180">
    <property type="term" value="C:COP9 signalosome"/>
    <property type="evidence" value="ECO:0007669"/>
    <property type="project" value="UniProtKB-UniRule"/>
</dbReference>
<dbReference type="Gene3D" id="3.40.140.10">
    <property type="entry name" value="Cytidine Deaminase, domain 2"/>
    <property type="match status" value="1"/>
</dbReference>
<reference evidence="4 5" key="1">
    <citation type="submission" date="2016-03" db="EMBL/GenBank/DDBJ databases">
        <title>Draft genome sequence of the Fonsecaea monophora CBS 269.37.</title>
        <authorList>
            <person name="Bombassaro A."/>
            <person name="Vinicius W.A."/>
            <person name="De Hoog S."/>
            <person name="Sun J."/>
            <person name="Souza E.M."/>
            <person name="Raittz R.T."/>
            <person name="Costa F."/>
            <person name="Leao A.C."/>
            <person name="Tadra-Sfeir M.Z."/>
            <person name="Baura V."/>
            <person name="Balsanelli E."/>
            <person name="Pedrosa F.O."/>
            <person name="Moreno L.F."/>
            <person name="Steffens M.B."/>
            <person name="Xi L."/>
            <person name="Bocca A.L."/>
            <person name="Felipe M.S."/>
            <person name="Teixeira M."/>
            <person name="Telles Filho F.Q."/>
            <person name="Azevedo C.M."/>
            <person name="Gomes R."/>
            <person name="Vicente V.A."/>
        </authorList>
    </citation>
    <scope>NUCLEOTIDE SEQUENCE [LARGE SCALE GENOMIC DNA]</scope>
    <source>
        <strain evidence="4 5">CBS 269.37</strain>
    </source>
</reference>
<feature type="region of interest" description="Disordered" evidence="3">
    <location>
        <begin position="309"/>
        <end position="336"/>
    </location>
</feature>
<comment type="function">
    <text evidence="2">Component of the COP9 signalosome complex (CSN), a complex involved in various cellular and developmental processes.</text>
</comment>
<protein>
    <recommendedName>
        <fullName evidence="2">COP9 signalosome complex subunit 6</fullName>
    </recommendedName>
</protein>
<keyword evidence="2" id="KW-0736">Signalosome</keyword>
<feature type="region of interest" description="Disordered" evidence="3">
    <location>
        <begin position="400"/>
        <end position="463"/>
    </location>
</feature>